<accession>Q6IK08</accession>
<reference evidence="2" key="1">
    <citation type="journal article" date="2003" name="Genome Biol.">
        <title>An integrated gene annotation and transcriptional profiling approach towards the full gene content of the Drosophila genome.</title>
        <authorList>
            <person name="Hild M."/>
            <person name="Beckmann B."/>
            <person name="Haas S.A."/>
            <person name="Koch B."/>
            <person name="Solovyev V."/>
            <person name="Busold C."/>
            <person name="Fellenberg K."/>
            <person name="Boutros M."/>
            <person name="Vingron M."/>
            <person name="Sauer F."/>
            <person name="Hoheisel J.D."/>
            <person name="Paro R."/>
        </authorList>
    </citation>
    <scope>NUCLEOTIDE SEQUENCE</scope>
</reference>
<evidence type="ECO:0000313" key="2">
    <source>
        <dbReference type="EMBL" id="DAA04064.1"/>
    </source>
</evidence>
<proteinExistence type="predicted"/>
<dbReference type="EMBL" id="BK002558">
    <property type="protein sequence ID" value="DAA04064.1"/>
    <property type="molecule type" value="Genomic_DNA"/>
</dbReference>
<feature type="signal peptide" evidence="1">
    <location>
        <begin position="1"/>
        <end position="17"/>
    </location>
</feature>
<protein>
    <submittedName>
        <fullName evidence="2">HDC13886</fullName>
    </submittedName>
</protein>
<name>Q6IK08_DROME</name>
<evidence type="ECO:0000256" key="1">
    <source>
        <dbReference type="SAM" id="SignalP"/>
    </source>
</evidence>
<organism evidence="2">
    <name type="scientific">Drosophila melanogaster</name>
    <name type="common">Fruit fly</name>
    <dbReference type="NCBI Taxonomy" id="7227"/>
    <lineage>
        <taxon>Eukaryota</taxon>
        <taxon>Metazoa</taxon>
        <taxon>Ecdysozoa</taxon>
        <taxon>Arthropoda</taxon>
        <taxon>Hexapoda</taxon>
        <taxon>Insecta</taxon>
        <taxon>Pterygota</taxon>
        <taxon>Neoptera</taxon>
        <taxon>Endopterygota</taxon>
        <taxon>Diptera</taxon>
        <taxon>Brachycera</taxon>
        <taxon>Muscomorpha</taxon>
        <taxon>Ephydroidea</taxon>
        <taxon>Drosophilidae</taxon>
        <taxon>Drosophila</taxon>
        <taxon>Sophophora</taxon>
    </lineage>
</organism>
<sequence length="314" mass="35311">MLLLFLLFGTWRCPLFASECCRICDTTFNEIFPLHLAHHHATFQLQSLADLLQHMLQKPPTAKQQQTFVGELASDRQRSDSSREFGVFSLEFGGMEYGFLCDCRLRLRFDEEAGEHHQRQMHLLLRLSRILLHLGIPAGCICCFCFCFCLCHCMHIEFQLGLAEWRKLNCQAFAALRRLLLMFVSNGRFELRLCHIQDSDPDSNRDGDPVEVAAKEFSIFPLLCGHRLGFAAFLAEFELSVASLSANYLIHIGGNSIVLLPRCSCPCPCPCHCSTCSICNTAMQPHKMSSTAERCFSSTLCCALHGGILGSSVF</sequence>
<feature type="chain" id="PRO_5004275840" evidence="1">
    <location>
        <begin position="18"/>
        <end position="314"/>
    </location>
</feature>
<dbReference type="AlphaFoldDB" id="Q6IK08"/>
<gene>
    <name evidence="2" type="ORF">HDC13886</name>
</gene>
<keyword evidence="1" id="KW-0732">Signal</keyword>